<dbReference type="AlphaFoldDB" id="A0A5N6NZQ3"/>
<evidence type="ECO:0000256" key="2">
    <source>
        <dbReference type="ARBA" id="ARBA00024341"/>
    </source>
</evidence>
<dbReference type="Proteomes" id="UP000326396">
    <property type="component" value="Linkage Group LG16"/>
</dbReference>
<dbReference type="Pfam" id="PF00612">
    <property type="entry name" value="IQ"/>
    <property type="match status" value="1"/>
</dbReference>
<evidence type="ECO:0000256" key="3">
    <source>
        <dbReference type="SAM" id="MobiDB-lite"/>
    </source>
</evidence>
<organism evidence="4 5">
    <name type="scientific">Mikania micrantha</name>
    <name type="common">bitter vine</name>
    <dbReference type="NCBI Taxonomy" id="192012"/>
    <lineage>
        <taxon>Eukaryota</taxon>
        <taxon>Viridiplantae</taxon>
        <taxon>Streptophyta</taxon>
        <taxon>Embryophyta</taxon>
        <taxon>Tracheophyta</taxon>
        <taxon>Spermatophyta</taxon>
        <taxon>Magnoliopsida</taxon>
        <taxon>eudicotyledons</taxon>
        <taxon>Gunneridae</taxon>
        <taxon>Pentapetalae</taxon>
        <taxon>asterids</taxon>
        <taxon>campanulids</taxon>
        <taxon>Asterales</taxon>
        <taxon>Asteraceae</taxon>
        <taxon>Asteroideae</taxon>
        <taxon>Heliantheae alliance</taxon>
        <taxon>Eupatorieae</taxon>
        <taxon>Mikania</taxon>
    </lineage>
</organism>
<name>A0A5N6NZQ3_9ASTR</name>
<evidence type="ECO:0008006" key="6">
    <source>
        <dbReference type="Google" id="ProtNLM"/>
    </source>
</evidence>
<sequence length="404" mass="44246">MGKKESWFSSIKKTLSPRPKEKKNQKSVQEAPVNEHPSVPNTPIIETASGSYDSHLFPQPEEMNPLEVQAEPPQAASLGPGTAGASPAVPALPTWHDAGKPREEVAAIKIQTIYRGYMARRALWGLRGLVRLKTVVEGPCAKRQMVNTLKCIQSLSHLQAQISYRRIRMSEENQALQKQLLRAKEIASVQNGDEWDDRVQSKEEIEARLLSKYDAAMRRERAMAYSFSHQQPWKKSGEPRTTMLFMDPTNPQWGWSWSERYNKHSNDHVSVKIGKNEITKSYARHQLNSAPSTPRSKGGGGLSASPKPKTGPNPRAYGLGLEASPDDDSKSVSSEINRRKSVAGPVVAAKLAKATSQGQGVAENGGGSAAVVGGAKKHLSFQAKQRRYSGPPKVVCDGLKQEGG</sequence>
<proteinExistence type="inferred from homology"/>
<dbReference type="PANTHER" id="PTHR32295">
    <property type="entry name" value="IQ-DOMAIN 5-RELATED"/>
    <property type="match status" value="1"/>
</dbReference>
<feature type="region of interest" description="Disordered" evidence="3">
    <location>
        <begin position="1"/>
        <end position="97"/>
    </location>
</feature>
<feature type="region of interest" description="Disordered" evidence="3">
    <location>
        <begin position="285"/>
        <end position="345"/>
    </location>
</feature>
<evidence type="ECO:0000313" key="5">
    <source>
        <dbReference type="Proteomes" id="UP000326396"/>
    </source>
</evidence>
<dbReference type="CDD" id="cd23767">
    <property type="entry name" value="IQCD"/>
    <property type="match status" value="1"/>
</dbReference>
<evidence type="ECO:0000313" key="4">
    <source>
        <dbReference type="EMBL" id="KAD5508588.1"/>
    </source>
</evidence>
<comment type="similarity">
    <text evidence="2">Belongs to the IQD family.</text>
</comment>
<keyword evidence="1" id="KW-0112">Calmodulin-binding</keyword>
<protein>
    <recommendedName>
        <fullName evidence="6">DUF4005 domain-containing protein</fullName>
    </recommendedName>
</protein>
<dbReference type="PANTHER" id="PTHR32295:SF168">
    <property type="entry name" value="IQ MOTIF, EF-HAND BINDING SITE-RELATED"/>
    <property type="match status" value="1"/>
</dbReference>
<keyword evidence="5" id="KW-1185">Reference proteome</keyword>
<gene>
    <name evidence="4" type="ORF">E3N88_16291</name>
</gene>
<dbReference type="EMBL" id="SZYD01000008">
    <property type="protein sequence ID" value="KAD5508588.1"/>
    <property type="molecule type" value="Genomic_DNA"/>
</dbReference>
<comment type="caution">
    <text evidence="4">The sequence shown here is derived from an EMBL/GenBank/DDBJ whole genome shotgun (WGS) entry which is preliminary data.</text>
</comment>
<dbReference type="PROSITE" id="PS50096">
    <property type="entry name" value="IQ"/>
    <property type="match status" value="1"/>
</dbReference>
<dbReference type="GO" id="GO:0005516">
    <property type="term" value="F:calmodulin binding"/>
    <property type="evidence" value="ECO:0007669"/>
    <property type="project" value="UniProtKB-KW"/>
</dbReference>
<dbReference type="InterPro" id="IPR000048">
    <property type="entry name" value="IQ_motif_EF-hand-BS"/>
</dbReference>
<evidence type="ECO:0000256" key="1">
    <source>
        <dbReference type="ARBA" id="ARBA00022860"/>
    </source>
</evidence>
<feature type="compositionally biased region" description="Polar residues" evidence="3">
    <location>
        <begin position="286"/>
        <end position="295"/>
    </location>
</feature>
<dbReference type="OrthoDB" id="1923765at2759"/>
<accession>A0A5N6NZQ3</accession>
<reference evidence="4 5" key="1">
    <citation type="submission" date="2019-05" db="EMBL/GenBank/DDBJ databases">
        <title>Mikania micrantha, genome provides insights into the molecular mechanism of rapid growth.</title>
        <authorList>
            <person name="Liu B."/>
        </authorList>
    </citation>
    <scope>NUCLEOTIDE SEQUENCE [LARGE SCALE GENOMIC DNA]</scope>
    <source>
        <strain evidence="4">NLD-2019</strain>
        <tissue evidence="4">Leaf</tissue>
    </source>
</reference>
<feature type="region of interest" description="Disordered" evidence="3">
    <location>
        <begin position="381"/>
        <end position="404"/>
    </location>
</feature>